<dbReference type="PANTHER" id="PTHR46251:SF3">
    <property type="entry name" value="RUN DOMAIN-CONTAINING PROTEIN"/>
    <property type="match status" value="1"/>
</dbReference>
<evidence type="ECO:0000256" key="3">
    <source>
        <dbReference type="SAM" id="Coils"/>
    </source>
</evidence>
<protein>
    <recommendedName>
        <fullName evidence="5">RUN domain-containing protein</fullName>
    </recommendedName>
</protein>
<dbReference type="Pfam" id="PF02759">
    <property type="entry name" value="RUN"/>
    <property type="match status" value="1"/>
</dbReference>
<evidence type="ECO:0000313" key="7">
    <source>
        <dbReference type="Proteomes" id="UP000663836"/>
    </source>
</evidence>
<gene>
    <name evidence="6" type="ORF">JBS370_LOCUS10559</name>
</gene>
<evidence type="ECO:0000256" key="1">
    <source>
        <dbReference type="ARBA" id="ARBA00023054"/>
    </source>
</evidence>
<feature type="compositionally biased region" description="Low complexity" evidence="4">
    <location>
        <begin position="431"/>
        <end position="452"/>
    </location>
</feature>
<keyword evidence="1 3" id="KW-0175">Coiled coil</keyword>
<proteinExistence type="inferred from homology"/>
<feature type="region of interest" description="Disordered" evidence="4">
    <location>
        <begin position="324"/>
        <end position="360"/>
    </location>
</feature>
<dbReference type="PROSITE" id="PS50826">
    <property type="entry name" value="RUN"/>
    <property type="match status" value="1"/>
</dbReference>
<dbReference type="SMART" id="SM00593">
    <property type="entry name" value="RUN"/>
    <property type="match status" value="1"/>
</dbReference>
<sequence length="501" mass="57173">MATITYSESINIEREKANLLCLIKLTLNTLIDQSFSATSLPVLDDRNIDVINFIVTLERVLGFRMRATWLSERHYFWDFIRPACIGSCRQSIIERVEEISNTGSLKEKGRAWIKLALMEKQLSELLKLVISDCHLVQKFYHDDSIMMSSQALILCNQLAGLNTIDFSFCFKQDTLIIAPVLLNDAEIDVIDLTSFLCFKSRHIPQLLKNQNSNEENKQSLPIVASINEFTSLNSSECEMVPLDKYKLEVEQRKYFEELLQQRDRELQQIKIRYDTLKGERESEIIQMENIILELQIELRAARDEAELKHKRSQQLSSITPLKSLSDFDNRKTNSSSSTLTTDYSENDDKQMRSFESSLTSTDNKVSFKNLNLPMENIDQNQSNDIVPLPSECLNHSTTNIHTDDGQCKFAHKLPSNIDNDSNQTATKVKPISSPDMLSSSTSLSIPSSSSSSNDEDEQQVQTVTTTIFNENKLIKNESIQSEPDEITTKQIQSIEEDNIIV</sequence>
<evidence type="ECO:0000313" key="6">
    <source>
        <dbReference type="EMBL" id="CAF3717254.1"/>
    </source>
</evidence>
<dbReference type="InterPro" id="IPR004012">
    <property type="entry name" value="Run_dom"/>
</dbReference>
<comment type="similarity">
    <text evidence="2">Belongs to the RUNDC3 family.</text>
</comment>
<feature type="region of interest" description="Disordered" evidence="4">
    <location>
        <begin position="417"/>
        <end position="461"/>
    </location>
</feature>
<evidence type="ECO:0000256" key="4">
    <source>
        <dbReference type="SAM" id="MobiDB-lite"/>
    </source>
</evidence>
<accession>A0A818VX76</accession>
<dbReference type="InterPro" id="IPR037213">
    <property type="entry name" value="Run_dom_sf"/>
</dbReference>
<feature type="compositionally biased region" description="Polar residues" evidence="4">
    <location>
        <begin position="332"/>
        <end position="343"/>
    </location>
</feature>
<organism evidence="6 7">
    <name type="scientific">Rotaria sordida</name>
    <dbReference type="NCBI Taxonomy" id="392033"/>
    <lineage>
        <taxon>Eukaryota</taxon>
        <taxon>Metazoa</taxon>
        <taxon>Spiralia</taxon>
        <taxon>Gnathifera</taxon>
        <taxon>Rotifera</taxon>
        <taxon>Eurotatoria</taxon>
        <taxon>Bdelloidea</taxon>
        <taxon>Philodinida</taxon>
        <taxon>Philodinidae</taxon>
        <taxon>Rotaria</taxon>
    </lineage>
</organism>
<feature type="compositionally biased region" description="Polar residues" evidence="4">
    <location>
        <begin position="417"/>
        <end position="426"/>
    </location>
</feature>
<feature type="domain" description="RUN" evidence="5">
    <location>
        <begin position="44"/>
        <end position="173"/>
    </location>
</feature>
<dbReference type="SUPFAM" id="SSF140741">
    <property type="entry name" value="RUN domain-like"/>
    <property type="match status" value="1"/>
</dbReference>
<reference evidence="6" key="1">
    <citation type="submission" date="2021-02" db="EMBL/GenBank/DDBJ databases">
        <authorList>
            <person name="Nowell W R."/>
        </authorList>
    </citation>
    <scope>NUCLEOTIDE SEQUENCE</scope>
</reference>
<evidence type="ECO:0000256" key="2">
    <source>
        <dbReference type="ARBA" id="ARBA00034727"/>
    </source>
</evidence>
<evidence type="ECO:0000259" key="5">
    <source>
        <dbReference type="PROSITE" id="PS50826"/>
    </source>
</evidence>
<dbReference type="PANTHER" id="PTHR46251">
    <property type="entry name" value="RUN DOMAIN-CONTAINING 3 PROTEIN RUNDC3"/>
    <property type="match status" value="1"/>
</dbReference>
<dbReference type="EMBL" id="CAJOBD010000771">
    <property type="protein sequence ID" value="CAF3717254.1"/>
    <property type="molecule type" value="Genomic_DNA"/>
</dbReference>
<dbReference type="AlphaFoldDB" id="A0A818VX76"/>
<dbReference type="Gene3D" id="1.20.58.900">
    <property type="match status" value="1"/>
</dbReference>
<comment type="caution">
    <text evidence="6">The sequence shown here is derived from an EMBL/GenBank/DDBJ whole genome shotgun (WGS) entry which is preliminary data.</text>
</comment>
<dbReference type="InterPro" id="IPR047340">
    <property type="entry name" value="RUNDC3A_B"/>
</dbReference>
<name>A0A818VX76_9BILA</name>
<dbReference type="Proteomes" id="UP000663836">
    <property type="component" value="Unassembled WGS sequence"/>
</dbReference>
<feature type="coiled-coil region" evidence="3">
    <location>
        <begin position="259"/>
        <end position="311"/>
    </location>
</feature>